<evidence type="ECO:0000256" key="3">
    <source>
        <dbReference type="ARBA" id="ARBA00022679"/>
    </source>
</evidence>
<evidence type="ECO:0000313" key="12">
    <source>
        <dbReference type="Proteomes" id="UP000185622"/>
    </source>
</evidence>
<keyword evidence="4" id="KW-0443">Lipid metabolism</keyword>
<evidence type="ECO:0000256" key="8">
    <source>
        <dbReference type="ARBA" id="ARBA00039866"/>
    </source>
</evidence>
<evidence type="ECO:0000256" key="4">
    <source>
        <dbReference type="ARBA" id="ARBA00023098"/>
    </source>
</evidence>
<dbReference type="Proteomes" id="UP000185622">
    <property type="component" value="Chromosome"/>
</dbReference>
<dbReference type="GO" id="GO:0016746">
    <property type="term" value="F:acyltransferase activity"/>
    <property type="evidence" value="ECO:0007669"/>
    <property type="project" value="UniProtKB-KW"/>
</dbReference>
<keyword evidence="2" id="KW-0444">Lipid biosynthesis</keyword>
<evidence type="ECO:0000256" key="2">
    <source>
        <dbReference type="ARBA" id="ARBA00022516"/>
    </source>
</evidence>
<proteinExistence type="inferred from homology"/>
<comment type="function">
    <text evidence="9">Catalyzes the first step in the biosynthesis of ornithine lipids, which are phosphorus-free membrane lipids. Catalyzes the 3-hydroxyacyl-acyl carrier protein-dependent acylation of ornithine to form lyso-ornithine lipid (LOL).</text>
</comment>
<dbReference type="Pfam" id="PF13444">
    <property type="entry name" value="Acetyltransf_5"/>
    <property type="match status" value="1"/>
</dbReference>
<keyword evidence="5 11" id="KW-0012">Acyltransferase</keyword>
<dbReference type="InterPro" id="IPR052351">
    <property type="entry name" value="Ornithine_N-alpha-AT"/>
</dbReference>
<name>A0ABN4XCR9_9RHOB</name>
<organism evidence="11 12">
    <name type="scientific">Thioclava nitratireducens</name>
    <dbReference type="NCBI Taxonomy" id="1915078"/>
    <lineage>
        <taxon>Bacteria</taxon>
        <taxon>Pseudomonadati</taxon>
        <taxon>Pseudomonadota</taxon>
        <taxon>Alphaproteobacteria</taxon>
        <taxon>Rhodobacterales</taxon>
        <taxon>Paracoccaceae</taxon>
        <taxon>Thioclava</taxon>
    </lineage>
</organism>
<dbReference type="PANTHER" id="PTHR37323:SF1">
    <property type="entry name" value="L-ORNITHINE N(ALPHA)-ACYLTRANSFERASE"/>
    <property type="match status" value="1"/>
</dbReference>
<keyword evidence="12" id="KW-1185">Reference proteome</keyword>
<evidence type="ECO:0000256" key="10">
    <source>
        <dbReference type="ARBA" id="ARBA00047785"/>
    </source>
</evidence>
<dbReference type="EC" id="2.3.2.30" evidence="7"/>
<reference evidence="11 12" key="1">
    <citation type="submission" date="2017-01" db="EMBL/GenBank/DDBJ databases">
        <title>The complete genome sequence of a sulfur-oxidizing marine bacterium Thioclava sp. 25B10_4T.</title>
        <authorList>
            <person name="Liu Y."/>
            <person name="Lai Q."/>
            <person name="Shao Z."/>
        </authorList>
    </citation>
    <scope>NUCLEOTIDE SEQUENCE [LARGE SCALE GENOMIC DNA]</scope>
    <source>
        <strain evidence="11 12">25B10_4</strain>
    </source>
</reference>
<dbReference type="Gene3D" id="3.40.630.30">
    <property type="match status" value="1"/>
</dbReference>
<evidence type="ECO:0000256" key="7">
    <source>
        <dbReference type="ARBA" id="ARBA00039058"/>
    </source>
</evidence>
<evidence type="ECO:0000313" key="11">
    <source>
        <dbReference type="EMBL" id="AQS48049.1"/>
    </source>
</evidence>
<gene>
    <name evidence="11" type="ORF">BMG03_09720</name>
</gene>
<sequence length="264" mass="29614">MGRRTPVIDSAAFEIRLARDAADLVASQRLRYRVFVEELGGGGETVDHQNRLESDRLDSIYDHLLLVDPARAEGEHVVGAYRLLPSDRLERAGQFYCDSEYDLSPLVGTGRKLLELGRSCVDPDYRGGAAMLLLWNALADYVLAHDIEILFGVASFHGTDAEKLKAPLSWLHHHHLAPAHMRPRARPEAFQPMDLVPEAALDRRAALAEMPNLIKAYLRLGGFVGEGAFIDYPFNTTDVLLLMDTKAMSDKHRSFYTRRFEGRA</sequence>
<comment type="pathway">
    <text evidence="1">Lipid metabolism.</text>
</comment>
<accession>A0ABN4XCR9</accession>
<comment type="catalytic activity">
    <reaction evidence="10">
        <text>a (3R)-hydroxyacyl-[ACP] + L-ornithine = a lyso-ornithine lipid + holo-[ACP] + H(+)</text>
        <dbReference type="Rhea" id="RHEA:20633"/>
        <dbReference type="Rhea" id="RHEA-COMP:9685"/>
        <dbReference type="Rhea" id="RHEA-COMP:9945"/>
        <dbReference type="ChEBI" id="CHEBI:15378"/>
        <dbReference type="ChEBI" id="CHEBI:46911"/>
        <dbReference type="ChEBI" id="CHEBI:64479"/>
        <dbReference type="ChEBI" id="CHEBI:78827"/>
        <dbReference type="ChEBI" id="CHEBI:138482"/>
        <dbReference type="EC" id="2.3.2.30"/>
    </reaction>
    <physiologicalReaction direction="left-to-right" evidence="10">
        <dbReference type="Rhea" id="RHEA:20634"/>
    </physiologicalReaction>
</comment>
<keyword evidence="3" id="KW-0808">Transferase</keyword>
<evidence type="ECO:0000256" key="1">
    <source>
        <dbReference type="ARBA" id="ARBA00005189"/>
    </source>
</evidence>
<dbReference type="PANTHER" id="PTHR37323">
    <property type="entry name" value="GCN5-RELATED N-ACETYLTRANSFERASE"/>
    <property type="match status" value="1"/>
</dbReference>
<evidence type="ECO:0000256" key="5">
    <source>
        <dbReference type="ARBA" id="ARBA00023315"/>
    </source>
</evidence>
<comment type="similarity">
    <text evidence="6">Belongs to the acetyltransferase family. OlsB subfamily.</text>
</comment>
<protein>
    <recommendedName>
        <fullName evidence="8">L-ornithine N(alpha)-acyltransferase</fullName>
        <ecNumber evidence="7">2.3.2.30</ecNumber>
    </recommendedName>
</protein>
<evidence type="ECO:0000256" key="6">
    <source>
        <dbReference type="ARBA" id="ARBA00038095"/>
    </source>
</evidence>
<dbReference type="SUPFAM" id="SSF55729">
    <property type="entry name" value="Acyl-CoA N-acyltransferases (Nat)"/>
    <property type="match status" value="1"/>
</dbReference>
<evidence type="ECO:0000256" key="9">
    <source>
        <dbReference type="ARBA" id="ARBA00045724"/>
    </source>
</evidence>
<dbReference type="InterPro" id="IPR016181">
    <property type="entry name" value="Acyl_CoA_acyltransferase"/>
</dbReference>
<dbReference type="EMBL" id="CP019437">
    <property type="protein sequence ID" value="AQS48049.1"/>
    <property type="molecule type" value="Genomic_DNA"/>
</dbReference>